<evidence type="ECO:0000256" key="6">
    <source>
        <dbReference type="SAM" id="MobiDB-lite"/>
    </source>
</evidence>
<feature type="region of interest" description="Disordered" evidence="6">
    <location>
        <begin position="1"/>
        <end position="45"/>
    </location>
</feature>
<dbReference type="SUPFAM" id="SSF103473">
    <property type="entry name" value="MFS general substrate transporter"/>
    <property type="match status" value="1"/>
</dbReference>
<feature type="transmembrane region" description="Helical" evidence="7">
    <location>
        <begin position="145"/>
        <end position="166"/>
    </location>
</feature>
<dbReference type="AlphaFoldDB" id="A0A9P6XY19"/>
<dbReference type="GO" id="GO:0022857">
    <property type="term" value="F:transmembrane transporter activity"/>
    <property type="evidence" value="ECO:0007669"/>
    <property type="project" value="InterPro"/>
</dbReference>
<dbReference type="PANTHER" id="PTHR23501">
    <property type="entry name" value="MAJOR FACILITATOR SUPERFAMILY"/>
    <property type="match status" value="1"/>
</dbReference>
<evidence type="ECO:0000256" key="5">
    <source>
        <dbReference type="ARBA" id="ARBA00023136"/>
    </source>
</evidence>
<dbReference type="InterPro" id="IPR036259">
    <property type="entry name" value="MFS_trans_sf"/>
</dbReference>
<evidence type="ECO:0000256" key="7">
    <source>
        <dbReference type="SAM" id="Phobius"/>
    </source>
</evidence>
<feature type="transmembrane region" description="Helical" evidence="7">
    <location>
        <begin position="120"/>
        <end position="139"/>
    </location>
</feature>
<dbReference type="PRINTS" id="PR01036">
    <property type="entry name" value="TCRTETB"/>
</dbReference>
<feature type="transmembrane region" description="Helical" evidence="7">
    <location>
        <begin position="52"/>
        <end position="77"/>
    </location>
</feature>
<evidence type="ECO:0000313" key="10">
    <source>
        <dbReference type="Proteomes" id="UP000717996"/>
    </source>
</evidence>
<keyword evidence="2" id="KW-0813">Transport</keyword>
<dbReference type="Pfam" id="PF07690">
    <property type="entry name" value="MFS_1"/>
    <property type="match status" value="1"/>
</dbReference>
<dbReference type="EMBL" id="JAANIT010003045">
    <property type="protein sequence ID" value="KAG1534879.1"/>
    <property type="molecule type" value="Genomic_DNA"/>
</dbReference>
<evidence type="ECO:0000256" key="1">
    <source>
        <dbReference type="ARBA" id="ARBA00004127"/>
    </source>
</evidence>
<dbReference type="Gene3D" id="1.20.1720.10">
    <property type="entry name" value="Multidrug resistance protein D"/>
    <property type="match status" value="1"/>
</dbReference>
<comment type="subcellular location">
    <subcellularLocation>
        <location evidence="1">Endomembrane system</location>
        <topology evidence="1">Multi-pass membrane protein</topology>
    </subcellularLocation>
</comment>
<evidence type="ECO:0000313" key="9">
    <source>
        <dbReference type="EMBL" id="KAG1534879.1"/>
    </source>
</evidence>
<evidence type="ECO:0000256" key="2">
    <source>
        <dbReference type="ARBA" id="ARBA00022448"/>
    </source>
</evidence>
<feature type="transmembrane region" description="Helical" evidence="7">
    <location>
        <begin position="89"/>
        <end position="108"/>
    </location>
</feature>
<reference evidence="9" key="1">
    <citation type="journal article" date="2020" name="Microb. Genom.">
        <title>Genetic diversity of clinical and environmental Mucorales isolates obtained from an investigation of mucormycosis cases among solid organ transplant recipients.</title>
        <authorList>
            <person name="Nguyen M.H."/>
            <person name="Kaul D."/>
            <person name="Muto C."/>
            <person name="Cheng S.J."/>
            <person name="Richter R.A."/>
            <person name="Bruno V.M."/>
            <person name="Liu G."/>
            <person name="Beyhan S."/>
            <person name="Sundermann A.J."/>
            <person name="Mounaud S."/>
            <person name="Pasculle A.W."/>
            <person name="Nierman W.C."/>
            <person name="Driscoll E."/>
            <person name="Cumbie R."/>
            <person name="Clancy C.J."/>
            <person name="Dupont C.L."/>
        </authorList>
    </citation>
    <scope>NUCLEOTIDE SEQUENCE</scope>
    <source>
        <strain evidence="9">GL16</strain>
    </source>
</reference>
<dbReference type="GO" id="GO:0012505">
    <property type="term" value="C:endomembrane system"/>
    <property type="evidence" value="ECO:0007669"/>
    <property type="project" value="UniProtKB-SubCell"/>
</dbReference>
<protein>
    <recommendedName>
        <fullName evidence="8">Major facilitator superfamily (MFS) profile domain-containing protein</fullName>
    </recommendedName>
</protein>
<dbReference type="InterPro" id="IPR020846">
    <property type="entry name" value="MFS_dom"/>
</dbReference>
<dbReference type="PROSITE" id="PS50850">
    <property type="entry name" value="MFS"/>
    <property type="match status" value="1"/>
</dbReference>
<dbReference type="PANTHER" id="PTHR23501:SF191">
    <property type="entry name" value="VACUOLAR BASIC AMINO ACID TRANSPORTER 4"/>
    <property type="match status" value="1"/>
</dbReference>
<evidence type="ECO:0000256" key="4">
    <source>
        <dbReference type="ARBA" id="ARBA00022989"/>
    </source>
</evidence>
<dbReference type="GO" id="GO:0005886">
    <property type="term" value="C:plasma membrane"/>
    <property type="evidence" value="ECO:0007669"/>
    <property type="project" value="TreeGrafter"/>
</dbReference>
<feature type="domain" description="Major facilitator superfamily (MFS) profile" evidence="8">
    <location>
        <begin position="55"/>
        <end position="213"/>
    </location>
</feature>
<sequence length="213" mass="23096">METTNSSNTSMSDSTIDPSVPTSVPISEKTEIANESVTTSTTEDPKDKRTNVIVTLIGLQVAFFLSALDSTIISTALPTIGSDFNQMTIVSWVATAYILTYDAFQPLFSKFSDIFGRKWILMFGIGLFLFGSVLCGAATTMIMLIVARAIAGIGAAGINSMVYIIITDIVPLEKRGSYQGVVNAVYSLSSIFGPLIGGSFTDYVTWRWNFYIK</sequence>
<feature type="compositionally biased region" description="Polar residues" evidence="6">
    <location>
        <begin position="33"/>
        <end position="42"/>
    </location>
</feature>
<dbReference type="OrthoDB" id="10021397at2759"/>
<gene>
    <name evidence="9" type="ORF">G6F51_011843</name>
</gene>
<feature type="compositionally biased region" description="Polar residues" evidence="6">
    <location>
        <begin position="16"/>
        <end position="25"/>
    </location>
</feature>
<name>A0A9P6XY19_RHIOR</name>
<comment type="caution">
    <text evidence="9">The sequence shown here is derived from an EMBL/GenBank/DDBJ whole genome shotgun (WGS) entry which is preliminary data.</text>
</comment>
<feature type="compositionally biased region" description="Low complexity" evidence="6">
    <location>
        <begin position="1"/>
        <end position="15"/>
    </location>
</feature>
<evidence type="ECO:0000256" key="3">
    <source>
        <dbReference type="ARBA" id="ARBA00022692"/>
    </source>
</evidence>
<accession>A0A9P6XY19</accession>
<evidence type="ECO:0000259" key="8">
    <source>
        <dbReference type="PROSITE" id="PS50850"/>
    </source>
</evidence>
<dbReference type="InterPro" id="IPR011701">
    <property type="entry name" value="MFS"/>
</dbReference>
<organism evidence="9 10">
    <name type="scientific">Rhizopus oryzae</name>
    <name type="common">Mucormycosis agent</name>
    <name type="synonym">Rhizopus arrhizus var. delemar</name>
    <dbReference type="NCBI Taxonomy" id="64495"/>
    <lineage>
        <taxon>Eukaryota</taxon>
        <taxon>Fungi</taxon>
        <taxon>Fungi incertae sedis</taxon>
        <taxon>Mucoromycota</taxon>
        <taxon>Mucoromycotina</taxon>
        <taxon>Mucoromycetes</taxon>
        <taxon>Mucorales</taxon>
        <taxon>Mucorineae</taxon>
        <taxon>Rhizopodaceae</taxon>
        <taxon>Rhizopus</taxon>
    </lineage>
</organism>
<proteinExistence type="predicted"/>
<keyword evidence="4 7" id="KW-1133">Transmembrane helix</keyword>
<dbReference type="Proteomes" id="UP000717996">
    <property type="component" value="Unassembled WGS sequence"/>
</dbReference>
<keyword evidence="3 7" id="KW-0812">Transmembrane</keyword>
<keyword evidence="5 7" id="KW-0472">Membrane</keyword>